<evidence type="ECO:0000256" key="4">
    <source>
        <dbReference type="ARBA" id="ARBA00022723"/>
    </source>
</evidence>
<comment type="cofactor">
    <cofactor evidence="1">
        <name>[4Fe-4S] cluster</name>
        <dbReference type="ChEBI" id="CHEBI:49883"/>
    </cofactor>
</comment>
<dbReference type="SUPFAM" id="SSF48310">
    <property type="entry name" value="Aldehyde ferredoxin oxidoreductase, C-terminal domains"/>
    <property type="match status" value="1"/>
</dbReference>
<dbReference type="GO" id="GO:0009055">
    <property type="term" value="F:electron transfer activity"/>
    <property type="evidence" value="ECO:0007669"/>
    <property type="project" value="InterPro"/>
</dbReference>
<dbReference type="Pfam" id="PF01314">
    <property type="entry name" value="AFOR_C"/>
    <property type="match status" value="1"/>
</dbReference>
<dbReference type="InterPro" id="IPR013984">
    <property type="entry name" value="Ald_Fedxn_OxRdtase_dom2"/>
</dbReference>
<dbReference type="Pfam" id="PF02730">
    <property type="entry name" value="AFOR_N"/>
    <property type="match status" value="1"/>
</dbReference>
<dbReference type="InterPro" id="IPR036021">
    <property type="entry name" value="Tungsten_al_ferr_oxy-like_C"/>
</dbReference>
<keyword evidence="11" id="KW-1185">Reference proteome</keyword>
<keyword evidence="5" id="KW-0560">Oxidoreductase</keyword>
<dbReference type="EMBL" id="BDGJ01000101">
    <property type="protein sequence ID" value="GAW92800.1"/>
    <property type="molecule type" value="Genomic_DNA"/>
</dbReference>
<dbReference type="Gene3D" id="1.10.569.10">
    <property type="entry name" value="Aldehyde Ferredoxin Oxidoreductase Protein, subunit A, domain 2"/>
    <property type="match status" value="1"/>
</dbReference>
<proteinExistence type="inferred from homology"/>
<evidence type="ECO:0000256" key="2">
    <source>
        <dbReference type="ARBA" id="ARBA00011032"/>
    </source>
</evidence>
<dbReference type="AlphaFoldDB" id="A0A1Z5HU39"/>
<evidence type="ECO:0000313" key="10">
    <source>
        <dbReference type="EMBL" id="GAW92800.1"/>
    </source>
</evidence>
<dbReference type="GO" id="GO:0046872">
    <property type="term" value="F:metal ion binding"/>
    <property type="evidence" value="ECO:0007669"/>
    <property type="project" value="UniProtKB-KW"/>
</dbReference>
<feature type="domain" description="Aldehyde ferredoxin oxidoreductase N-terminal" evidence="9">
    <location>
        <begin position="1"/>
        <end position="206"/>
    </location>
</feature>
<dbReference type="PANTHER" id="PTHR30038">
    <property type="entry name" value="ALDEHYDE FERREDOXIN OXIDOREDUCTASE"/>
    <property type="match status" value="1"/>
</dbReference>
<dbReference type="OrthoDB" id="9763894at2"/>
<gene>
    <name evidence="10" type="ORF">KKC1_19490</name>
</gene>
<dbReference type="PANTHER" id="PTHR30038:SF0">
    <property type="entry name" value="TUNGSTEN-CONTAINING ALDEHYDE FERREDOXIN OXIDOREDUCTASE"/>
    <property type="match status" value="1"/>
</dbReference>
<evidence type="ECO:0000256" key="8">
    <source>
        <dbReference type="ARBA" id="ARBA00049934"/>
    </source>
</evidence>
<dbReference type="GO" id="GO:0051539">
    <property type="term" value="F:4 iron, 4 sulfur cluster binding"/>
    <property type="evidence" value="ECO:0007669"/>
    <property type="project" value="UniProtKB-KW"/>
</dbReference>
<evidence type="ECO:0000256" key="1">
    <source>
        <dbReference type="ARBA" id="ARBA00001966"/>
    </source>
</evidence>
<name>A0A1Z5HU39_9FIRM</name>
<dbReference type="SMART" id="SM00790">
    <property type="entry name" value="AFOR_N"/>
    <property type="match status" value="1"/>
</dbReference>
<dbReference type="Gene3D" id="3.60.9.10">
    <property type="entry name" value="Aldehyde ferredoxin oxidoreductase, N-terminal domain"/>
    <property type="match status" value="1"/>
</dbReference>
<protein>
    <submittedName>
        <fullName evidence="10">Aldehyde ferredoxin oxidoreductase</fullName>
    </submittedName>
</protein>
<dbReference type="InterPro" id="IPR013985">
    <property type="entry name" value="Ald_Fedxn_OxRdtase_dom3"/>
</dbReference>
<dbReference type="InterPro" id="IPR051919">
    <property type="entry name" value="W-dependent_AOR"/>
</dbReference>
<keyword evidence="6" id="KW-0408">Iron</keyword>
<sequence>MYLLRVNMSNLRTALEPLPEEYKLLGNRGLVAEILCREVPARTNPLGAKNKLILAGGPLAGLGISSAARLSAGGKSPLTGGIKEANAGGIAVQRMTRLGIRAIIVEGQAETGKIYLLYLKKDGVELLPAGELKGLGTYDVAKKLRARYGKDIGVITIGPAGEMLMNLAGIFATDSEGQTSRACARGGLGAVMGSKGLKAIVIANDGDYRVPVHDEEAFKKARKEFIKVLMTTPQTSEIYTNYGTASALAPINKLGGLPTYNFRQGSFEKAEAIDGDALYDLIEKRNGAGKHSHACMNGCVIRCSNVVPDEEGNTLVSPLEYETLALLGSNLGIADLDAIASLNKLCNDIGIDTIETGAALGVAIEAGMAPFGDAQEIYRIIEEEIGQGTILGRVLGQGTLITGRVLGISRLPVVKGQAIAAHDPRAIKGMTITYAMSPMGGDHTAGVTLRAPIDHHKPEGQMELSRNIQVIVAAHDSLGFCMFVIPAVGGKPEYVVNLINAVYGTNFQPEWLMEYGKDVIKKERAFNLAAGFNEVHDRLPEMFLEEELPPHNLVSDLSEEDYRRYWDTEFWGEFPKL</sequence>
<keyword evidence="4" id="KW-0479">Metal-binding</keyword>
<comment type="cofactor">
    <cofactor evidence="8">
        <name>tungstopterin</name>
        <dbReference type="ChEBI" id="CHEBI:30402"/>
    </cofactor>
</comment>
<dbReference type="GO" id="GO:0016625">
    <property type="term" value="F:oxidoreductase activity, acting on the aldehyde or oxo group of donors, iron-sulfur protein as acceptor"/>
    <property type="evidence" value="ECO:0007669"/>
    <property type="project" value="InterPro"/>
</dbReference>
<keyword evidence="3" id="KW-0004">4Fe-4S</keyword>
<keyword evidence="7" id="KW-0411">Iron-sulfur</keyword>
<dbReference type="InterPro" id="IPR013983">
    <property type="entry name" value="Ald_Fedxn_OxRdtase_N"/>
</dbReference>
<comment type="similarity">
    <text evidence="2">Belongs to the AOR/FOR family.</text>
</comment>
<dbReference type="Proteomes" id="UP000197032">
    <property type="component" value="Unassembled WGS sequence"/>
</dbReference>
<reference evidence="11" key="1">
    <citation type="journal article" date="2017" name="Appl. Environ. Microbiol.">
        <title>Genomic analysis of Calderihabitans maritimus KKC1, a thermophilic hydrogenogenic carboxydotrophic bacterium isolated from marine sediment.</title>
        <authorList>
            <person name="Omae K."/>
            <person name="Yoneda Y."/>
            <person name="Fukuyama Y."/>
            <person name="Yoshida T."/>
            <person name="Sako Y."/>
        </authorList>
    </citation>
    <scope>NUCLEOTIDE SEQUENCE [LARGE SCALE GENOMIC DNA]</scope>
    <source>
        <strain evidence="11">KKC1</strain>
    </source>
</reference>
<organism evidence="10 11">
    <name type="scientific">Calderihabitans maritimus</name>
    <dbReference type="NCBI Taxonomy" id="1246530"/>
    <lineage>
        <taxon>Bacteria</taxon>
        <taxon>Bacillati</taxon>
        <taxon>Bacillota</taxon>
        <taxon>Clostridia</taxon>
        <taxon>Neomoorellales</taxon>
        <taxon>Calderihabitantaceae</taxon>
        <taxon>Calderihabitans</taxon>
    </lineage>
</organism>
<accession>A0A1Z5HU39</accession>
<dbReference type="SUPFAM" id="SSF56228">
    <property type="entry name" value="Aldehyde ferredoxin oxidoreductase, N-terminal domain"/>
    <property type="match status" value="1"/>
</dbReference>
<evidence type="ECO:0000256" key="5">
    <source>
        <dbReference type="ARBA" id="ARBA00023002"/>
    </source>
</evidence>
<evidence type="ECO:0000256" key="3">
    <source>
        <dbReference type="ARBA" id="ARBA00022485"/>
    </source>
</evidence>
<evidence type="ECO:0000313" key="11">
    <source>
        <dbReference type="Proteomes" id="UP000197032"/>
    </source>
</evidence>
<evidence type="ECO:0000259" key="9">
    <source>
        <dbReference type="SMART" id="SM00790"/>
    </source>
</evidence>
<evidence type="ECO:0000256" key="6">
    <source>
        <dbReference type="ARBA" id="ARBA00023004"/>
    </source>
</evidence>
<dbReference type="RefSeq" id="WP_088554068.1">
    <property type="nucleotide sequence ID" value="NZ_BDGJ01000101.1"/>
</dbReference>
<dbReference type="InterPro" id="IPR001203">
    <property type="entry name" value="OxRdtase_Ald_Fedxn_C"/>
</dbReference>
<evidence type="ECO:0000256" key="7">
    <source>
        <dbReference type="ARBA" id="ARBA00023014"/>
    </source>
</evidence>
<comment type="caution">
    <text evidence="10">The sequence shown here is derived from an EMBL/GenBank/DDBJ whole genome shotgun (WGS) entry which is preliminary data.</text>
</comment>
<dbReference type="Gene3D" id="1.10.599.10">
    <property type="entry name" value="Aldehyde Ferredoxin Oxidoreductase Protein, subunit A, domain 3"/>
    <property type="match status" value="1"/>
</dbReference>
<dbReference type="InterPro" id="IPR036503">
    <property type="entry name" value="Ald_Fedxn_OxRdtase_N_sf"/>
</dbReference>